<evidence type="ECO:0008006" key="4">
    <source>
        <dbReference type="Google" id="ProtNLM"/>
    </source>
</evidence>
<proteinExistence type="predicted"/>
<feature type="region of interest" description="Disordered" evidence="1">
    <location>
        <begin position="28"/>
        <end position="68"/>
    </location>
</feature>
<evidence type="ECO:0000313" key="2">
    <source>
        <dbReference type="EMBL" id="AET57003.1"/>
    </source>
</evidence>
<sequence length="285" mass="31474">MITSRVNEAERPLVHSCAKGAVMMNHRMNHNSKDKRTARRNLSNAVPSPRIDKNKTSSSSGNGKPVQRETAVKSVIDTQASAHDPSTMDEAAWRKHKLPKTLEEAMLMNRASVLLLSVPEADMEHNTEEGISSIAYRGQSEEDSLLDCSITSIHIAEGRHRPKQQRVALSADKPAAVFSDDEPPLTVTYDDGLLREHTFNSRVASTRFGSIPFYIPAEADRDDVNIVFEQPFQDVRYAITGNASIPGVIVSVTKCQRDSAVFTVERSHAGSVCEGWILWIAIGHD</sequence>
<name>G7VVG9_PAETH</name>
<dbReference type="RefSeq" id="WP_014277787.1">
    <property type="nucleotide sequence ID" value="NC_016641.1"/>
</dbReference>
<reference evidence="3" key="1">
    <citation type="submission" date="2011-11" db="EMBL/GenBank/DDBJ databases">
        <title>Complete sequence of Paenibacillus terrae HPL-003.</title>
        <authorList>
            <person name="Shin S.H."/>
            <person name="Kim S."/>
            <person name="Kim J.Y."/>
        </authorList>
    </citation>
    <scope>NUCLEOTIDE SEQUENCE [LARGE SCALE GENOMIC DNA]</scope>
    <source>
        <strain evidence="3">HPL-003</strain>
    </source>
</reference>
<dbReference type="HOGENOM" id="CLU_986391_0_0_9"/>
<dbReference type="NCBIfam" id="NF012201">
    <property type="entry name" value="WIAG-tail"/>
    <property type="match status" value="1"/>
</dbReference>
<gene>
    <name evidence="2" type="ordered locus">HPL003_01095</name>
</gene>
<dbReference type="Proteomes" id="UP000005876">
    <property type="component" value="Chromosome"/>
</dbReference>
<dbReference type="EMBL" id="CP003107">
    <property type="protein sequence ID" value="AET57003.1"/>
    <property type="molecule type" value="Genomic_DNA"/>
</dbReference>
<reference evidence="2 3" key="3">
    <citation type="journal article" date="2012" name="J. Bacteriol.">
        <title>Genome Sequence of Paenibacillus terrae HPL-003, a Xylanase-Producing Bacterium Isolated from Soil Found in Forest Residue.</title>
        <authorList>
            <person name="Shin S.H."/>
            <person name="Kim S."/>
            <person name="Kim J.Y."/>
            <person name="Song H.Y."/>
            <person name="Cho S.J."/>
            <person name="Kim D.R."/>
            <person name="Lee K.I."/>
            <person name="Lim H.K."/>
            <person name="Park N.J."/>
            <person name="Hwang I.T."/>
            <person name="Yang K.S."/>
        </authorList>
    </citation>
    <scope>NUCLEOTIDE SEQUENCE [LARGE SCALE GENOMIC DNA]</scope>
    <source>
        <strain evidence="2 3">HPL-003</strain>
    </source>
</reference>
<evidence type="ECO:0000313" key="3">
    <source>
        <dbReference type="Proteomes" id="UP000005876"/>
    </source>
</evidence>
<reference key="2">
    <citation type="submission" date="2011-11" db="EMBL/GenBank/DDBJ databases">
        <authorList>
            <person name="Shin S.H."/>
            <person name="Kim S."/>
            <person name="Kim J.Y."/>
        </authorList>
    </citation>
    <scope>NUCLEOTIDE SEQUENCE</scope>
    <source>
        <strain>HPL-003</strain>
    </source>
</reference>
<protein>
    <recommendedName>
        <fullName evidence="4">WIAG-tail domain</fullName>
    </recommendedName>
</protein>
<organism evidence="2 3">
    <name type="scientific">Paenibacillus terrae (strain HPL-003)</name>
    <dbReference type="NCBI Taxonomy" id="985665"/>
    <lineage>
        <taxon>Bacteria</taxon>
        <taxon>Bacillati</taxon>
        <taxon>Bacillota</taxon>
        <taxon>Bacilli</taxon>
        <taxon>Bacillales</taxon>
        <taxon>Paenibacillaceae</taxon>
        <taxon>Paenibacillus</taxon>
    </lineage>
</organism>
<accession>G7VVG9</accession>
<evidence type="ECO:0000256" key="1">
    <source>
        <dbReference type="SAM" id="MobiDB-lite"/>
    </source>
</evidence>
<dbReference type="KEGG" id="pta:HPL003_01095"/>
<dbReference type="eggNOG" id="ENOG5030GF1">
    <property type="taxonomic scope" value="Bacteria"/>
</dbReference>
<dbReference type="AlphaFoldDB" id="G7VVG9"/>